<gene>
    <name evidence="4" type="ORF">C8N35_1011169</name>
</gene>
<evidence type="ECO:0000259" key="3">
    <source>
        <dbReference type="Pfam" id="PF13426"/>
    </source>
</evidence>
<evidence type="ECO:0000256" key="1">
    <source>
        <dbReference type="SAM" id="MobiDB-lite"/>
    </source>
</evidence>
<feature type="region of interest" description="Disordered" evidence="1">
    <location>
        <begin position="1"/>
        <end position="59"/>
    </location>
</feature>
<dbReference type="Pfam" id="PF13426">
    <property type="entry name" value="PAS_9"/>
    <property type="match status" value="1"/>
</dbReference>
<evidence type="ECO:0000313" key="5">
    <source>
        <dbReference type="Proteomes" id="UP000244081"/>
    </source>
</evidence>
<dbReference type="OrthoDB" id="7673900at2"/>
<feature type="compositionally biased region" description="Polar residues" evidence="1">
    <location>
        <begin position="37"/>
        <end position="47"/>
    </location>
</feature>
<keyword evidence="5" id="KW-1185">Reference proteome</keyword>
<dbReference type="AlphaFoldDB" id="A0A2T5VH87"/>
<dbReference type="Gene3D" id="3.30.450.20">
    <property type="entry name" value="PAS domain"/>
    <property type="match status" value="1"/>
</dbReference>
<accession>A0A2T5VH87</accession>
<organism evidence="4 5">
    <name type="scientific">Breoghania corrubedonensis</name>
    <dbReference type="NCBI Taxonomy" id="665038"/>
    <lineage>
        <taxon>Bacteria</taxon>
        <taxon>Pseudomonadati</taxon>
        <taxon>Pseudomonadota</taxon>
        <taxon>Alphaproteobacteria</taxon>
        <taxon>Hyphomicrobiales</taxon>
        <taxon>Stappiaceae</taxon>
        <taxon>Breoghania</taxon>
    </lineage>
</organism>
<feature type="domain" description="PAS" evidence="2">
    <location>
        <begin position="190"/>
        <end position="228"/>
    </location>
</feature>
<feature type="domain" description="PAS" evidence="3">
    <location>
        <begin position="317"/>
        <end position="367"/>
    </location>
</feature>
<protein>
    <submittedName>
        <fullName evidence="4">PAS domain-containing protein</fullName>
    </submittedName>
</protein>
<dbReference type="SUPFAM" id="SSF55785">
    <property type="entry name" value="PYP-like sensor domain (PAS domain)"/>
    <property type="match status" value="2"/>
</dbReference>
<dbReference type="InterPro" id="IPR000014">
    <property type="entry name" value="PAS"/>
</dbReference>
<dbReference type="InterPro" id="IPR035965">
    <property type="entry name" value="PAS-like_dom_sf"/>
</dbReference>
<proteinExistence type="predicted"/>
<evidence type="ECO:0000313" key="4">
    <source>
        <dbReference type="EMBL" id="PTW63119.1"/>
    </source>
</evidence>
<sequence>MTGQRVTGNAAPVLQADTGYGKGHMAEATQRKAKPMTTASDTQSQATRKMPPANSDITGTPEFDGLLSLLRVATWLYDPHKNMITWQRIFAETPGETRAQITERLGDVVARYSEEDRPNLLRHYESALRDGHHGPVRFTVMNRAGIPTHIESAAIRSETKSGVPVVRGIFRNCEEDVGREVALQDALTLLSRLTSMSPSAIMLLDENGLIRSANPQFLSTFHITDERMVVARHIRASGNVLGKGFVATIVSLMENAKDLVNAQQRFQLADNSMVTLTFRCQRFGVNANGKGLLFAGEITDPDAINMGAVFDRLPTPAIAVTLHDNMIAAANTAALRTFGLRREHVGNDTITQILMRGNDIDQIRQHIAADGGEAGFVCPVRSLLGGALNYRVKASEFSDDGRSFLILEFHETKAGATPREKTAQHGARQKKGLLSRVVDHLDF</sequence>
<comment type="caution">
    <text evidence="4">The sequence shown here is derived from an EMBL/GenBank/DDBJ whole genome shotgun (WGS) entry which is preliminary data.</text>
</comment>
<dbReference type="Proteomes" id="UP000244081">
    <property type="component" value="Unassembled WGS sequence"/>
</dbReference>
<dbReference type="Pfam" id="PF13188">
    <property type="entry name" value="PAS_8"/>
    <property type="match status" value="1"/>
</dbReference>
<reference evidence="4 5" key="1">
    <citation type="submission" date="2018-04" db="EMBL/GenBank/DDBJ databases">
        <title>Genomic Encyclopedia of Archaeal and Bacterial Type Strains, Phase II (KMG-II): from individual species to whole genera.</title>
        <authorList>
            <person name="Goeker M."/>
        </authorList>
    </citation>
    <scope>NUCLEOTIDE SEQUENCE [LARGE SCALE GENOMIC DNA]</scope>
    <source>
        <strain evidence="4 5">DSM 23382</strain>
    </source>
</reference>
<evidence type="ECO:0000259" key="2">
    <source>
        <dbReference type="Pfam" id="PF13188"/>
    </source>
</evidence>
<name>A0A2T5VH87_9HYPH</name>
<dbReference type="EMBL" id="QAYG01000001">
    <property type="protein sequence ID" value="PTW63119.1"/>
    <property type="molecule type" value="Genomic_DNA"/>
</dbReference>